<reference evidence="2 3" key="1">
    <citation type="submission" date="2018-08" db="EMBL/GenBank/DDBJ databases">
        <title>Recombination of ecologically and evolutionarily significant loci maintains genetic cohesion in the Pseudomonas syringae species complex.</title>
        <authorList>
            <person name="Dillon M."/>
            <person name="Thakur S."/>
            <person name="Almeida R.N.D."/>
            <person name="Weir B.S."/>
            <person name="Guttman D.S."/>
        </authorList>
    </citation>
    <scope>NUCLEOTIDE SEQUENCE [LARGE SCALE GENOMIC DNA]</scope>
    <source>
        <strain evidence="2 3">88_10</strain>
    </source>
</reference>
<accession>A0A3M3AA03</accession>
<dbReference type="Proteomes" id="UP000282378">
    <property type="component" value="Unassembled WGS sequence"/>
</dbReference>
<name>A0A3M3AA03_PSEYM</name>
<evidence type="ECO:0000313" key="2">
    <source>
        <dbReference type="EMBL" id="RML97269.1"/>
    </source>
</evidence>
<comment type="caution">
    <text evidence="2">The sequence shown here is derived from an EMBL/GenBank/DDBJ whole genome shotgun (WGS) entry which is preliminary data.</text>
</comment>
<organism evidence="2 3">
    <name type="scientific">Pseudomonas syringae pv. maculicola</name>
    <dbReference type="NCBI Taxonomy" id="59511"/>
    <lineage>
        <taxon>Bacteria</taxon>
        <taxon>Pseudomonadati</taxon>
        <taxon>Pseudomonadota</taxon>
        <taxon>Gammaproteobacteria</taxon>
        <taxon>Pseudomonadales</taxon>
        <taxon>Pseudomonadaceae</taxon>
        <taxon>Pseudomonas</taxon>
    </lineage>
</organism>
<gene>
    <name evidence="2" type="ORF">APX70_08560</name>
</gene>
<proteinExistence type="predicted"/>
<evidence type="ECO:0000313" key="3">
    <source>
        <dbReference type="Proteomes" id="UP000282378"/>
    </source>
</evidence>
<dbReference type="EMBL" id="RBNL01000761">
    <property type="protein sequence ID" value="RML97269.1"/>
    <property type="molecule type" value="Genomic_DNA"/>
</dbReference>
<dbReference type="AlphaFoldDB" id="A0A3M3AA03"/>
<sequence length="299" mass="33816">MQNVVAVVRHQDRILFVQVQNLAQRILLLGEQVHAFDVFDQRAAVAFRQCGVRRVRHGAQQGEVQVKHTLHGLIIQRQFLRRQQGDGHQIHRVDRCSFIQMLGHTLAKPVRGFTQPVGAKLRCQLLLAPVRLFAIQKLGQPDGFTEVYRDLAKALFQRAYDFENIEDRLFLLGRAAQLAQVRTALQHALVTDVHGDEHNRHSRVAQKTAQGNGEHAGLRLQHAPGARATAFDKVLDRKPFGEQRVQVFSKNSGVQRAALEGPTHEKRATAPQQAADYRHVQVDARSNVRRREAVAKQQV</sequence>
<evidence type="ECO:0000256" key="1">
    <source>
        <dbReference type="SAM" id="MobiDB-lite"/>
    </source>
</evidence>
<protein>
    <submittedName>
        <fullName evidence="2">Uncharacterized protein</fullName>
    </submittedName>
</protein>
<feature type="region of interest" description="Disordered" evidence="1">
    <location>
        <begin position="255"/>
        <end position="279"/>
    </location>
</feature>